<proteinExistence type="predicted"/>
<dbReference type="Proteomes" id="UP000198778">
    <property type="component" value="Unassembled WGS sequence"/>
</dbReference>
<protein>
    <submittedName>
        <fullName evidence="1">Uncharacterized protein</fullName>
    </submittedName>
</protein>
<dbReference type="AlphaFoldDB" id="A0A1H0FTF9"/>
<evidence type="ECO:0000313" key="2">
    <source>
        <dbReference type="Proteomes" id="UP000198778"/>
    </source>
</evidence>
<gene>
    <name evidence="1" type="ORF">SAMN04488053_10572</name>
</gene>
<reference evidence="2" key="1">
    <citation type="submission" date="2016-10" db="EMBL/GenBank/DDBJ databases">
        <authorList>
            <person name="Varghese N."/>
            <person name="Submissions S."/>
        </authorList>
    </citation>
    <scope>NUCLEOTIDE SEQUENCE [LARGE SCALE GENOMIC DNA]</scope>
    <source>
        <strain evidence="2">CGMCC 1.10369</strain>
    </source>
</reference>
<dbReference type="RefSeq" id="WP_280138089.1">
    <property type="nucleotide sequence ID" value="NZ_FNIL01000005.1"/>
</dbReference>
<keyword evidence="2" id="KW-1185">Reference proteome</keyword>
<evidence type="ECO:0000313" key="1">
    <source>
        <dbReference type="EMBL" id="SDN97769.1"/>
    </source>
</evidence>
<dbReference type="EMBL" id="FNIL01000005">
    <property type="protein sequence ID" value="SDN97769.1"/>
    <property type="molecule type" value="Genomic_DNA"/>
</dbReference>
<name>A0A1H0FTF9_9BACI</name>
<accession>A0A1H0FTF9</accession>
<sequence>MLTFAIFFAGIVPAVFIWNLTKEIKEIKEDNKRLLEILAERK</sequence>
<organism evidence="1 2">
    <name type="scientific">Alkalicoccus daliensis</name>
    <dbReference type="NCBI Taxonomy" id="745820"/>
    <lineage>
        <taxon>Bacteria</taxon>
        <taxon>Bacillati</taxon>
        <taxon>Bacillota</taxon>
        <taxon>Bacilli</taxon>
        <taxon>Bacillales</taxon>
        <taxon>Bacillaceae</taxon>
        <taxon>Alkalicoccus</taxon>
    </lineage>
</organism>